<dbReference type="KEGG" id="fwa:DCMF_00210"/>
<keyword evidence="5" id="KW-1185">Reference proteome</keyword>
<gene>
    <name evidence="4" type="ORF">DCMF_00210</name>
</gene>
<evidence type="ECO:0000256" key="2">
    <source>
        <dbReference type="ARBA" id="ARBA00022603"/>
    </source>
</evidence>
<dbReference type="InterPro" id="IPR010426">
    <property type="entry name" value="MTTB_MeTrfase"/>
</dbReference>
<keyword evidence="3 4" id="KW-0808">Transferase</keyword>
<protein>
    <submittedName>
        <fullName evidence="4">Trimethylamine methyltransferase</fullName>
    </submittedName>
</protein>
<sequence length="482" mass="53456">MTDDVRTFNATKYQVLTPEEAQEVHSTSLTILEDIGTIVHHDEAIALLKKAGAYVENGNRVYLPTSLVEWAIRTAPSRVVVYDRNGKPAMFLEGYKSYFGTGSDCPSILDSFTGEKRRFLYKDVENAVTLCDYLPHIDFTMSMGLISDVKKEVSYQHEYAVMIRNSTKPQTITAADKESLDDIAEMAAAAVGGREVLSRKPIFVLYDEPSSPLQHSTTALEKLLYMAEHRYPTNYAPGMMAGATGPITMAGAVAQANAEILTGLVIHQLKNPGAPFVFGAGMSPMDLVSMQPTYSAPEAMVEQAGICDMARYYQLPSWGFAGCSAAKVPDEQAVMEATNYIMMAALCGTNLTHDVGYLEFGLTYSFDLLVMCNEFIGQVRRLQQGIQVNKEYLALDAVRRIGPGGHFLGDEHTFNHFRENWKPDLTDRNTYEAWIANGGTTMGQRTKARIQYILENHKPQQVAPEVNKVIDQVLNKAEGRIR</sequence>
<dbReference type="EMBL" id="CP017634">
    <property type="protein sequence ID" value="ATW23426.1"/>
    <property type="molecule type" value="Genomic_DNA"/>
</dbReference>
<dbReference type="Proteomes" id="UP000323521">
    <property type="component" value="Chromosome"/>
</dbReference>
<dbReference type="Gene3D" id="3.20.20.480">
    <property type="entry name" value="Trimethylamine methyltransferase-like"/>
    <property type="match status" value="1"/>
</dbReference>
<accession>A0A3G1KLU1</accession>
<dbReference type="AlphaFoldDB" id="A0A3G1KLU1"/>
<dbReference type="GO" id="GO:0008168">
    <property type="term" value="F:methyltransferase activity"/>
    <property type="evidence" value="ECO:0007669"/>
    <property type="project" value="UniProtKB-KW"/>
</dbReference>
<proteinExistence type="inferred from homology"/>
<dbReference type="RefSeq" id="WP_148132565.1">
    <property type="nucleotide sequence ID" value="NZ_CP017634.1"/>
</dbReference>
<reference evidence="4 5" key="1">
    <citation type="submission" date="2016-10" db="EMBL/GenBank/DDBJ databases">
        <title>Complete Genome Sequence of Peptococcaceae strain DCMF.</title>
        <authorList>
            <person name="Edwards R.J."/>
            <person name="Holland S.I."/>
            <person name="Deshpande N.P."/>
            <person name="Wong Y.K."/>
            <person name="Ertan H."/>
            <person name="Manefield M."/>
            <person name="Russell T.L."/>
            <person name="Lee M.J."/>
        </authorList>
    </citation>
    <scope>NUCLEOTIDE SEQUENCE [LARGE SCALE GENOMIC DNA]</scope>
    <source>
        <strain evidence="4 5">DCMF</strain>
    </source>
</reference>
<evidence type="ECO:0000256" key="3">
    <source>
        <dbReference type="ARBA" id="ARBA00022679"/>
    </source>
</evidence>
<name>A0A3G1KLU1_FORW1</name>
<dbReference type="GO" id="GO:0032259">
    <property type="term" value="P:methylation"/>
    <property type="evidence" value="ECO:0007669"/>
    <property type="project" value="UniProtKB-KW"/>
</dbReference>
<evidence type="ECO:0000313" key="5">
    <source>
        <dbReference type="Proteomes" id="UP000323521"/>
    </source>
</evidence>
<dbReference type="Pfam" id="PF06253">
    <property type="entry name" value="MTTB"/>
    <property type="match status" value="1"/>
</dbReference>
<organism evidence="4 5">
    <name type="scientific">Formimonas warabiya</name>
    <dbReference type="NCBI Taxonomy" id="1761012"/>
    <lineage>
        <taxon>Bacteria</taxon>
        <taxon>Bacillati</taxon>
        <taxon>Bacillota</taxon>
        <taxon>Clostridia</taxon>
        <taxon>Eubacteriales</taxon>
        <taxon>Peptococcaceae</taxon>
        <taxon>Candidatus Formimonas</taxon>
    </lineage>
</organism>
<dbReference type="InterPro" id="IPR038601">
    <property type="entry name" value="MttB-like_sf"/>
</dbReference>
<keyword evidence="2 4" id="KW-0489">Methyltransferase</keyword>
<evidence type="ECO:0000313" key="4">
    <source>
        <dbReference type="EMBL" id="ATW23426.1"/>
    </source>
</evidence>
<comment type="similarity">
    <text evidence="1">Belongs to the trimethylamine methyltransferase family.</text>
</comment>
<dbReference type="OrthoDB" id="5418352at2"/>
<dbReference type="GO" id="GO:0015948">
    <property type="term" value="P:methanogenesis"/>
    <property type="evidence" value="ECO:0007669"/>
    <property type="project" value="InterPro"/>
</dbReference>
<evidence type="ECO:0000256" key="1">
    <source>
        <dbReference type="ARBA" id="ARBA00007137"/>
    </source>
</evidence>